<gene>
    <name evidence="6" type="ORF">BCR21_02480</name>
</gene>
<comment type="similarity">
    <text evidence="3">Belongs to the bacterial microcompartments protein family.</text>
</comment>
<evidence type="ECO:0000256" key="3">
    <source>
        <dbReference type="PROSITE-ProRule" id="PRU01278"/>
    </source>
</evidence>
<dbReference type="InterPro" id="IPR050575">
    <property type="entry name" value="BMC_shell"/>
</dbReference>
<evidence type="ECO:0000259" key="5">
    <source>
        <dbReference type="PROSITE" id="PS51930"/>
    </source>
</evidence>
<sequence length="154" mass="16396">MLEALGMIEVTGYLGAISAADAALKAANVTLLKSEKVKGGITTVELVGDVAAITAAVDAGKLVAEKLGCLRASHVIARMDAATQTLLLDNEVVKEVTQSKSVTTEEQLVSQVKELKVEIFEEEIISDSMPKEVKQDAKKGNKTTNKKNAKKDKK</sequence>
<dbReference type="Proteomes" id="UP000094068">
    <property type="component" value="Unassembled WGS sequence"/>
</dbReference>
<dbReference type="OrthoDB" id="9812608at2"/>
<dbReference type="InterPro" id="IPR037233">
    <property type="entry name" value="CcmK-like_sf"/>
</dbReference>
<name>A0A1E5GMF4_9ENTE</name>
<dbReference type="Gene3D" id="3.30.70.1710">
    <property type="match status" value="1"/>
</dbReference>
<evidence type="ECO:0000256" key="2">
    <source>
        <dbReference type="ARBA" id="ARBA00024446"/>
    </source>
</evidence>
<feature type="domain" description="BMC" evidence="5">
    <location>
        <begin position="4"/>
        <end position="88"/>
    </location>
</feature>
<dbReference type="InterPro" id="IPR044872">
    <property type="entry name" value="CcmK/CsoS1_BMC"/>
</dbReference>
<dbReference type="PROSITE" id="PS51930">
    <property type="entry name" value="BMC_2"/>
    <property type="match status" value="1"/>
</dbReference>
<accession>A0A1E5GMF4</accession>
<dbReference type="InterPro" id="IPR000249">
    <property type="entry name" value="BMC_dom"/>
</dbReference>
<feature type="compositionally biased region" description="Basic and acidic residues" evidence="4">
    <location>
        <begin position="130"/>
        <end position="139"/>
    </location>
</feature>
<evidence type="ECO:0000256" key="1">
    <source>
        <dbReference type="ARBA" id="ARBA00024322"/>
    </source>
</evidence>
<evidence type="ECO:0000313" key="7">
    <source>
        <dbReference type="Proteomes" id="UP000094068"/>
    </source>
</evidence>
<protein>
    <recommendedName>
        <fullName evidence="5">BMC domain-containing protein</fullName>
    </recommendedName>
</protein>
<dbReference type="SMART" id="SM00877">
    <property type="entry name" value="BMC"/>
    <property type="match status" value="1"/>
</dbReference>
<dbReference type="STRING" id="903984.BCR21_02480"/>
<feature type="compositionally biased region" description="Basic residues" evidence="4">
    <location>
        <begin position="140"/>
        <end position="154"/>
    </location>
</feature>
<comment type="subcellular location">
    <subcellularLocation>
        <location evidence="1">Bacterial microcompartment</location>
    </subcellularLocation>
</comment>
<dbReference type="EMBL" id="MIJZ01000001">
    <property type="protein sequence ID" value="OEG13877.1"/>
    <property type="molecule type" value="Genomic_DNA"/>
</dbReference>
<dbReference type="CDD" id="cd07045">
    <property type="entry name" value="BMC_CcmK_like"/>
    <property type="match status" value="1"/>
</dbReference>
<comment type="caution">
    <text evidence="6">The sequence shown here is derived from an EMBL/GenBank/DDBJ whole genome shotgun (WGS) entry which is preliminary data.</text>
</comment>
<dbReference type="PANTHER" id="PTHR33941">
    <property type="entry name" value="PROPANEDIOL UTILIZATION PROTEIN PDUA"/>
    <property type="match status" value="1"/>
</dbReference>
<organism evidence="6 7">
    <name type="scientific">Enterococcus ureasiticus</name>
    <dbReference type="NCBI Taxonomy" id="903984"/>
    <lineage>
        <taxon>Bacteria</taxon>
        <taxon>Bacillati</taxon>
        <taxon>Bacillota</taxon>
        <taxon>Bacilli</taxon>
        <taxon>Lactobacillales</taxon>
        <taxon>Enterococcaceae</taxon>
        <taxon>Enterococcus</taxon>
    </lineage>
</organism>
<proteinExistence type="inferred from homology"/>
<dbReference type="PANTHER" id="PTHR33941:SF11">
    <property type="entry name" value="BACTERIAL MICROCOMPARTMENT SHELL PROTEIN PDUJ"/>
    <property type="match status" value="1"/>
</dbReference>
<dbReference type="RefSeq" id="WP_069644932.1">
    <property type="nucleotide sequence ID" value="NZ_MIJZ01000001.1"/>
</dbReference>
<feature type="region of interest" description="Disordered" evidence="4">
    <location>
        <begin position="130"/>
        <end position="154"/>
    </location>
</feature>
<dbReference type="Pfam" id="PF00936">
    <property type="entry name" value="BMC"/>
    <property type="match status" value="1"/>
</dbReference>
<evidence type="ECO:0000256" key="4">
    <source>
        <dbReference type="SAM" id="MobiDB-lite"/>
    </source>
</evidence>
<keyword evidence="7" id="KW-1185">Reference proteome</keyword>
<dbReference type="AlphaFoldDB" id="A0A1E5GMF4"/>
<evidence type="ECO:0000313" key="6">
    <source>
        <dbReference type="EMBL" id="OEG13877.1"/>
    </source>
</evidence>
<reference evidence="7" key="1">
    <citation type="submission" date="2016-09" db="EMBL/GenBank/DDBJ databases">
        <authorList>
            <person name="Gulvik C.A."/>
        </authorList>
    </citation>
    <scope>NUCLEOTIDE SEQUENCE [LARGE SCALE GENOMIC DNA]</scope>
    <source>
        <strain evidence="7">DSM 23328</strain>
    </source>
</reference>
<dbReference type="GO" id="GO:0031469">
    <property type="term" value="C:bacterial microcompartment"/>
    <property type="evidence" value="ECO:0007669"/>
    <property type="project" value="UniProtKB-SubCell"/>
</dbReference>
<keyword evidence="2" id="KW-1283">Bacterial microcompartment</keyword>
<dbReference type="SUPFAM" id="SSF143414">
    <property type="entry name" value="CcmK-like"/>
    <property type="match status" value="1"/>
</dbReference>